<feature type="domain" description="Carboxymuconolactone decarboxylase-like" evidence="1">
    <location>
        <begin position="25"/>
        <end position="104"/>
    </location>
</feature>
<dbReference type="InterPro" id="IPR003779">
    <property type="entry name" value="CMD-like"/>
</dbReference>
<protein>
    <submittedName>
        <fullName evidence="2">Carboxymuconolactone decarboxylase family protein</fullName>
    </submittedName>
</protein>
<dbReference type="PANTHER" id="PTHR33930:SF2">
    <property type="entry name" value="BLR3452 PROTEIN"/>
    <property type="match status" value="1"/>
</dbReference>
<dbReference type="Gene3D" id="1.20.1290.10">
    <property type="entry name" value="AhpD-like"/>
    <property type="match status" value="1"/>
</dbReference>
<dbReference type="NCBIfam" id="TIGR00778">
    <property type="entry name" value="ahpD_dom"/>
    <property type="match status" value="1"/>
</dbReference>
<sequence length="122" mass="12939">MEKSKWVKISEELPAVVGELNRGLPEFGAAFVGIQKAVCKDGALSYKTKELIAAALAIASRCEGCISYHLKACADLGATREEILEVASVAVMMGGGPSHYYGSQAVKAFDDFVAQKKPVCQA</sequence>
<dbReference type="RefSeq" id="WP_230214425.1">
    <property type="nucleotide sequence ID" value="NZ_JAJKFT010000001.1"/>
</dbReference>
<dbReference type="Pfam" id="PF02627">
    <property type="entry name" value="CMD"/>
    <property type="match status" value="1"/>
</dbReference>
<evidence type="ECO:0000313" key="2">
    <source>
        <dbReference type="EMBL" id="MCC9626934.1"/>
    </source>
</evidence>
<dbReference type="GO" id="GO:0051920">
    <property type="term" value="F:peroxiredoxin activity"/>
    <property type="evidence" value="ECO:0007669"/>
    <property type="project" value="InterPro"/>
</dbReference>
<gene>
    <name evidence="2" type="ORF">LOC68_00805</name>
</gene>
<comment type="caution">
    <text evidence="2">The sequence shown here is derived from an EMBL/GenBank/DDBJ whole genome shotgun (WGS) entry which is preliminary data.</text>
</comment>
<proteinExistence type="predicted"/>
<name>A0A9X1MH82_9BACT</name>
<dbReference type="PANTHER" id="PTHR33930">
    <property type="entry name" value="ALKYL HYDROPEROXIDE REDUCTASE AHPD"/>
    <property type="match status" value="1"/>
</dbReference>
<dbReference type="InterPro" id="IPR029032">
    <property type="entry name" value="AhpD-like"/>
</dbReference>
<dbReference type="AlphaFoldDB" id="A0A9X1MH82"/>
<dbReference type="InterPro" id="IPR004675">
    <property type="entry name" value="AhpD_core"/>
</dbReference>
<dbReference type="Proteomes" id="UP001139103">
    <property type="component" value="Unassembled WGS sequence"/>
</dbReference>
<evidence type="ECO:0000313" key="3">
    <source>
        <dbReference type="Proteomes" id="UP001139103"/>
    </source>
</evidence>
<dbReference type="EMBL" id="JAJKFT010000001">
    <property type="protein sequence ID" value="MCC9626934.1"/>
    <property type="molecule type" value="Genomic_DNA"/>
</dbReference>
<accession>A0A9X1MH82</accession>
<evidence type="ECO:0000259" key="1">
    <source>
        <dbReference type="Pfam" id="PF02627"/>
    </source>
</evidence>
<organism evidence="2 3">
    <name type="scientific">Blastopirellula sediminis</name>
    <dbReference type="NCBI Taxonomy" id="2894196"/>
    <lineage>
        <taxon>Bacteria</taxon>
        <taxon>Pseudomonadati</taxon>
        <taxon>Planctomycetota</taxon>
        <taxon>Planctomycetia</taxon>
        <taxon>Pirellulales</taxon>
        <taxon>Pirellulaceae</taxon>
        <taxon>Blastopirellula</taxon>
    </lineage>
</organism>
<keyword evidence="3" id="KW-1185">Reference proteome</keyword>
<dbReference type="SUPFAM" id="SSF69118">
    <property type="entry name" value="AhpD-like"/>
    <property type="match status" value="1"/>
</dbReference>
<reference evidence="2" key="1">
    <citation type="submission" date="2021-11" db="EMBL/GenBank/DDBJ databases">
        <title>Genome sequence.</title>
        <authorList>
            <person name="Sun Q."/>
        </authorList>
    </citation>
    <scope>NUCLEOTIDE SEQUENCE</scope>
    <source>
        <strain evidence="2">JC732</strain>
    </source>
</reference>